<dbReference type="PANTHER" id="PTHR38602">
    <property type="entry name" value="INNER MEMBRANE PROTEIN-RELATED"/>
    <property type="match status" value="1"/>
</dbReference>
<dbReference type="PANTHER" id="PTHR38602:SF1">
    <property type="entry name" value="INNER MEMBRANE PROTEIN"/>
    <property type="match status" value="1"/>
</dbReference>
<organism evidence="2 3">
    <name type="scientific">Halopseudomonas oceani</name>
    <dbReference type="NCBI Taxonomy" id="1708783"/>
    <lineage>
        <taxon>Bacteria</taxon>
        <taxon>Pseudomonadati</taxon>
        <taxon>Pseudomonadota</taxon>
        <taxon>Gammaproteobacteria</taxon>
        <taxon>Pseudomonadales</taxon>
        <taxon>Pseudomonadaceae</taxon>
        <taxon>Halopseudomonas</taxon>
    </lineage>
</organism>
<keyword evidence="1" id="KW-0472">Membrane</keyword>
<dbReference type="EMBL" id="PPSK01000003">
    <property type="protein sequence ID" value="POB05054.1"/>
    <property type="molecule type" value="Genomic_DNA"/>
</dbReference>
<keyword evidence="1" id="KW-0812">Transmembrane</keyword>
<keyword evidence="3" id="KW-1185">Reference proteome</keyword>
<feature type="transmembrane region" description="Helical" evidence="1">
    <location>
        <begin position="6"/>
        <end position="23"/>
    </location>
</feature>
<keyword evidence="1" id="KW-1133">Transmembrane helix</keyword>
<reference evidence="2 3" key="1">
    <citation type="submission" date="2018-01" db="EMBL/GenBank/DDBJ databases">
        <title>Draft genome of the type strain Pseudomonas oceani DSM 100277 isolated from the deep water in Okinawa trough, northwestern Pacific Ocean.</title>
        <authorList>
            <person name="Gomila M."/>
            <person name="Mulet M."/>
            <person name="Garcia-Valdes E."/>
            <person name="Lalucat J."/>
        </authorList>
    </citation>
    <scope>NUCLEOTIDE SEQUENCE [LARGE SCALE GENOMIC DNA]</scope>
    <source>
        <strain evidence="2 3">DSM 100277</strain>
    </source>
</reference>
<name>A0A2P4EXU7_9GAMM</name>
<dbReference type="InterPro" id="IPR019201">
    <property type="entry name" value="DUF2065"/>
</dbReference>
<evidence type="ECO:0000256" key="1">
    <source>
        <dbReference type="SAM" id="Phobius"/>
    </source>
</evidence>
<dbReference type="Pfam" id="PF09838">
    <property type="entry name" value="DUF2065"/>
    <property type="match status" value="1"/>
</dbReference>
<dbReference type="RefSeq" id="WP_104737293.1">
    <property type="nucleotide sequence ID" value="NZ_BMHR01000001.1"/>
</dbReference>
<sequence length="64" mass="7218">MWQEILTALCLVLVLEGILPFLMPERWQRMMSGIGDLSARQVRLAGLVSMLLGTLCLYLVRQVA</sequence>
<proteinExistence type="predicted"/>
<evidence type="ECO:0000313" key="3">
    <source>
        <dbReference type="Proteomes" id="UP000243451"/>
    </source>
</evidence>
<comment type="caution">
    <text evidence="2">The sequence shown here is derived from an EMBL/GenBank/DDBJ whole genome shotgun (WGS) entry which is preliminary data.</text>
</comment>
<feature type="transmembrane region" description="Helical" evidence="1">
    <location>
        <begin position="44"/>
        <end position="61"/>
    </location>
</feature>
<protein>
    <submittedName>
        <fullName evidence="2">DUF2065 domain-containing protein</fullName>
    </submittedName>
</protein>
<gene>
    <name evidence="2" type="ORF">C1949_04595</name>
</gene>
<dbReference type="OrthoDB" id="9182237at2"/>
<evidence type="ECO:0000313" key="2">
    <source>
        <dbReference type="EMBL" id="POB05054.1"/>
    </source>
</evidence>
<dbReference type="AlphaFoldDB" id="A0A2P4EXU7"/>
<dbReference type="Proteomes" id="UP000243451">
    <property type="component" value="Unassembled WGS sequence"/>
</dbReference>
<accession>A0A2P4EXU7</accession>